<accession>Q2PQ79</accession>
<dbReference type="Gene3D" id="3.40.50.1820">
    <property type="entry name" value="alpha/beta hydrolase"/>
    <property type="match status" value="1"/>
</dbReference>
<evidence type="ECO:0000259" key="2">
    <source>
        <dbReference type="Pfam" id="PF07859"/>
    </source>
</evidence>
<dbReference type="SUPFAM" id="SSF53474">
    <property type="entry name" value="alpha/beta-Hydrolases"/>
    <property type="match status" value="1"/>
</dbReference>
<protein>
    <submittedName>
        <fullName evidence="3">Lipase</fullName>
        <ecNumber evidence="3">3.1.1.3</ecNumber>
    </submittedName>
</protein>
<dbReference type="PANTHER" id="PTHR48081:SF8">
    <property type="entry name" value="ALPHA_BETA HYDROLASE FOLD-3 DOMAIN-CONTAINING PROTEIN-RELATED"/>
    <property type="match status" value="1"/>
</dbReference>
<dbReference type="ESTHER" id="9psed-q2pq79">
    <property type="family name" value="Hormone-sensitive_lipase_like"/>
</dbReference>
<organism evidence="3">
    <name type="scientific">Pseudomonas sp. CL-61</name>
    <dbReference type="NCBI Taxonomy" id="332327"/>
    <lineage>
        <taxon>Bacteria</taxon>
        <taxon>Pseudomonadati</taxon>
        <taxon>Pseudomonadota</taxon>
        <taxon>Gammaproteobacteria</taxon>
        <taxon>Pseudomonadales</taxon>
        <taxon>Pseudomonadaceae</taxon>
        <taxon>Pseudomonas</taxon>
    </lineage>
</organism>
<dbReference type="EC" id="3.1.1.3" evidence="3"/>
<dbReference type="PANTHER" id="PTHR48081">
    <property type="entry name" value="AB HYDROLASE SUPERFAMILY PROTEIN C4A8.06C"/>
    <property type="match status" value="1"/>
</dbReference>
<dbReference type="AlphaFoldDB" id="Q2PQ79"/>
<dbReference type="Pfam" id="PF07859">
    <property type="entry name" value="Abhydrolase_3"/>
    <property type="match status" value="1"/>
</dbReference>
<keyword evidence="1 3" id="KW-0378">Hydrolase</keyword>
<dbReference type="InterPro" id="IPR029058">
    <property type="entry name" value="AB_hydrolase_fold"/>
</dbReference>
<feature type="domain" description="Alpha/beta hydrolase fold-3" evidence="2">
    <location>
        <begin position="77"/>
        <end position="289"/>
    </location>
</feature>
<dbReference type="InterPro" id="IPR050300">
    <property type="entry name" value="GDXG_lipolytic_enzyme"/>
</dbReference>
<evidence type="ECO:0000256" key="1">
    <source>
        <dbReference type="ARBA" id="ARBA00022801"/>
    </source>
</evidence>
<reference evidence="3" key="1">
    <citation type="submission" date="2005-11" db="EMBL/GenBank/DDBJ databases">
        <title>Cloning, sequencing and characterization of a cold-adapted lipase encoding gene from Pseudomonas sp. strain CL-61.</title>
        <authorList>
            <person name="Dai M."/>
            <person name="Zhang H."/>
            <person name="Zhang P."/>
        </authorList>
    </citation>
    <scope>NUCLEOTIDE SEQUENCE</scope>
    <source>
        <strain evidence="3">CL-61</strain>
    </source>
</reference>
<evidence type="ECO:0000313" key="3">
    <source>
        <dbReference type="EMBL" id="ABC25547.1"/>
    </source>
</evidence>
<dbReference type="GO" id="GO:0004806">
    <property type="term" value="F:triacylglycerol lipase activity"/>
    <property type="evidence" value="ECO:0007669"/>
    <property type="project" value="UniProtKB-EC"/>
</dbReference>
<dbReference type="EMBL" id="DQ309423">
    <property type="protein sequence ID" value="ABC25547.1"/>
    <property type="molecule type" value="Genomic_DNA"/>
</dbReference>
<gene>
    <name evidence="3" type="primary">lipP</name>
</gene>
<proteinExistence type="predicted"/>
<dbReference type="InterPro" id="IPR013094">
    <property type="entry name" value="AB_hydrolase_3"/>
</dbReference>
<name>Q2PQ79_9PSED</name>
<sequence>MPLIQKLGHILQEFIEPLSPFSVDSAYKYRIDALNLPSGPVDEIPMGEVSERIAADGGNLDVTICRPAGKEFNLPVMMFFHGGGWLGNVDTHELFRLVSGTEAAAVSVKYTPAPEMHQPDAILGHYAATYWVVEHKGEINVTGPRLAVAILMTRSAGGDSVGGNMALVVGNLAKQKDPPAILSQKLFWPVTDAMCDTHSYKEYAEGHFLTAGGMMKWFWQDYVCDGTQGDELPASPLRAQTKLLGDLPPHKLTFEDDLRDEGEAYAIKLPQAGVIVQVRRDEGMIHWFTLNPFAEPHAGLSAADHLPTAMLVETVI</sequence>